<dbReference type="Proteomes" id="UP000716004">
    <property type="component" value="Unassembled WGS sequence"/>
</dbReference>
<dbReference type="Pfam" id="PF00872">
    <property type="entry name" value="Transposase_mut"/>
    <property type="match status" value="1"/>
</dbReference>
<dbReference type="InterPro" id="IPR001207">
    <property type="entry name" value="Transposase_mutator"/>
</dbReference>
<organism evidence="4 5">
    <name type="scientific">Candidatus Sysuiplasma superficiale</name>
    <dbReference type="NCBI Taxonomy" id="2823368"/>
    <lineage>
        <taxon>Archaea</taxon>
        <taxon>Methanobacteriati</taxon>
        <taxon>Thermoplasmatota</taxon>
        <taxon>Thermoplasmata</taxon>
        <taxon>Candidatus Sysuiplasmatales</taxon>
        <taxon>Candidatus Sysuiplasmataceae</taxon>
        <taxon>Candidatus Sysuiplasma</taxon>
    </lineage>
</organism>
<evidence type="ECO:0000256" key="3">
    <source>
        <dbReference type="ARBA" id="ARBA00023172"/>
    </source>
</evidence>
<dbReference type="AlphaFoldDB" id="A0A8J7YUR2"/>
<accession>A0A8J7YUR2</accession>
<evidence type="ECO:0000313" key="4">
    <source>
        <dbReference type="EMBL" id="MBX8632515.1"/>
    </source>
</evidence>
<dbReference type="EMBL" id="JAGVSJ010000032">
    <property type="protein sequence ID" value="MBX8632515.1"/>
    <property type="molecule type" value="Genomic_DNA"/>
</dbReference>
<dbReference type="PANTHER" id="PTHR33217:SF7">
    <property type="entry name" value="TRANSPOSASE FOR INSERTION SEQUENCE ELEMENT IS1081"/>
    <property type="match status" value="1"/>
</dbReference>
<dbReference type="PANTHER" id="PTHR33217">
    <property type="entry name" value="TRANSPOSASE FOR INSERTION SEQUENCE ELEMENT IS1081"/>
    <property type="match status" value="1"/>
</dbReference>
<evidence type="ECO:0000313" key="5">
    <source>
        <dbReference type="Proteomes" id="UP000716004"/>
    </source>
</evidence>
<dbReference type="NCBIfam" id="NF033543">
    <property type="entry name" value="transpos_IS256"/>
    <property type="match status" value="1"/>
</dbReference>
<keyword evidence="3" id="KW-0233">DNA recombination</keyword>
<reference evidence="4" key="1">
    <citation type="submission" date="2021-04" db="EMBL/GenBank/DDBJ databases">
        <title>Genomic insights into ecological role and evolution of a novel Thermoplasmata order Candidatus Sysuiplasmatales.</title>
        <authorList>
            <person name="Yuan Y."/>
        </authorList>
    </citation>
    <scope>NUCLEOTIDE SEQUENCE</scope>
    <source>
        <strain evidence="4">YP2-bin.285</strain>
    </source>
</reference>
<comment type="caution">
    <text evidence="4">The sequence shown here is derived from an EMBL/GenBank/DDBJ whole genome shotgun (WGS) entry which is preliminary data.</text>
</comment>
<dbReference type="PROSITE" id="PS01007">
    <property type="entry name" value="TRANSPOSASE_MUTATOR"/>
    <property type="match status" value="1"/>
</dbReference>
<keyword evidence="2" id="KW-0238">DNA-binding</keyword>
<evidence type="ECO:0000256" key="2">
    <source>
        <dbReference type="ARBA" id="ARBA00023125"/>
    </source>
</evidence>
<gene>
    <name evidence="4" type="ORF">J9259_08400</name>
</gene>
<protein>
    <submittedName>
        <fullName evidence="4">IS256 family transposase</fullName>
    </submittedName>
</protein>
<name>A0A8J7YUR2_9ARCH</name>
<sequence>MEAQGIWNKEFRDLITEYLEGNEQGMRELLTWFLNQVMDYEAEQQSGAGRYVRESGRRAHRNGYRERTLSTRHGLLKLSKPQLREFPFRTKVFETYSRVENALTSVIMESYLQGVATRDVRSVVEQLGVEHIAPSTVSRMAKELDTAVHQFLDRPIEDEIAFLVVDASYFKVRDGARYVSKALFVVAGIRADGYREILGARIADGEDALLWEGYFDELKARGLHGVRMVISDGHRGIIQAVQHSFPNASWQLCQVHFMRNLLKTMAKKHWPEVSYEMKAAMNNPEAVHAFREKLLSLGLEKSADMLDSYHDALFNYTAFPRQCWRRLRTTNMLERINLELKRRTRKIGAFPGEQSLLRLAVSILMDINEEWVTGRKYLSLEES</sequence>
<proteinExistence type="predicted"/>
<keyword evidence="1" id="KW-0815">Transposition</keyword>
<dbReference type="GO" id="GO:0004803">
    <property type="term" value="F:transposase activity"/>
    <property type="evidence" value="ECO:0007669"/>
    <property type="project" value="InterPro"/>
</dbReference>
<evidence type="ECO:0000256" key="1">
    <source>
        <dbReference type="ARBA" id="ARBA00022578"/>
    </source>
</evidence>
<dbReference type="GO" id="GO:0006313">
    <property type="term" value="P:DNA transposition"/>
    <property type="evidence" value="ECO:0007669"/>
    <property type="project" value="InterPro"/>
</dbReference>
<dbReference type="GO" id="GO:0003677">
    <property type="term" value="F:DNA binding"/>
    <property type="evidence" value="ECO:0007669"/>
    <property type="project" value="UniProtKB-KW"/>
</dbReference>